<proteinExistence type="inferred from homology"/>
<evidence type="ECO:0000256" key="13">
    <source>
        <dbReference type="RuleBase" id="RU000504"/>
    </source>
</evidence>
<evidence type="ECO:0000256" key="8">
    <source>
        <dbReference type="ARBA" id="ARBA00022777"/>
    </source>
</evidence>
<dbReference type="GO" id="GO:0000287">
    <property type="term" value="F:magnesium ion binding"/>
    <property type="evidence" value="ECO:0007669"/>
    <property type="project" value="InterPro"/>
</dbReference>
<dbReference type="SUPFAM" id="SSF51621">
    <property type="entry name" value="Phosphoenolpyruvate/pyruvate domain"/>
    <property type="match status" value="2"/>
</dbReference>
<keyword evidence="8 13" id="KW-0418">Kinase</keyword>
<dbReference type="SUPFAM" id="SSF52935">
    <property type="entry name" value="PK C-terminal domain-like"/>
    <property type="match status" value="2"/>
</dbReference>
<dbReference type="UniPathway" id="UPA00109">
    <property type="reaction ID" value="UER00188"/>
</dbReference>
<dbReference type="GO" id="GO:0005524">
    <property type="term" value="F:ATP binding"/>
    <property type="evidence" value="ECO:0007669"/>
    <property type="project" value="UniProtKB-KW"/>
</dbReference>
<evidence type="ECO:0000256" key="7">
    <source>
        <dbReference type="ARBA" id="ARBA00022741"/>
    </source>
</evidence>
<dbReference type="PANTHER" id="PTHR11817">
    <property type="entry name" value="PYRUVATE KINASE"/>
    <property type="match status" value="1"/>
</dbReference>
<comment type="pathway">
    <text evidence="2 13">Carbohydrate degradation; glycolysis; pyruvate from D-glyceraldehyde 3-phosphate: step 5/5.</text>
</comment>
<evidence type="ECO:0000256" key="2">
    <source>
        <dbReference type="ARBA" id="ARBA00004997"/>
    </source>
</evidence>
<dbReference type="EC" id="2.7.1.40" evidence="4 13"/>
<gene>
    <name evidence="16" type="ORF">TASK_LOCUS4526</name>
</gene>
<dbReference type="GO" id="GO:0030955">
    <property type="term" value="F:potassium ion binding"/>
    <property type="evidence" value="ECO:0007669"/>
    <property type="project" value="InterPro"/>
</dbReference>
<evidence type="ECO:0000256" key="4">
    <source>
        <dbReference type="ARBA" id="ARBA00012142"/>
    </source>
</evidence>
<keyword evidence="9" id="KW-0067">ATP-binding</keyword>
<keyword evidence="7" id="KW-0547">Nucleotide-binding</keyword>
<keyword evidence="10 13" id="KW-0460">Magnesium</keyword>
<dbReference type="Pfam" id="PF02887">
    <property type="entry name" value="PK_C"/>
    <property type="match status" value="2"/>
</dbReference>
<evidence type="ECO:0000256" key="5">
    <source>
        <dbReference type="ARBA" id="ARBA00022679"/>
    </source>
</evidence>
<evidence type="ECO:0000256" key="6">
    <source>
        <dbReference type="ARBA" id="ARBA00022723"/>
    </source>
</evidence>
<keyword evidence="11 13" id="KW-0324">Glycolysis</keyword>
<evidence type="ECO:0000259" key="15">
    <source>
        <dbReference type="Pfam" id="PF02887"/>
    </source>
</evidence>
<dbReference type="InterPro" id="IPR040442">
    <property type="entry name" value="Pyrv_kinase-like_dom_sf"/>
</dbReference>
<dbReference type="GO" id="GO:0004743">
    <property type="term" value="F:pyruvate kinase activity"/>
    <property type="evidence" value="ECO:0007669"/>
    <property type="project" value="UniProtKB-EC"/>
</dbReference>
<evidence type="ECO:0000256" key="10">
    <source>
        <dbReference type="ARBA" id="ARBA00022842"/>
    </source>
</evidence>
<dbReference type="InterPro" id="IPR015806">
    <property type="entry name" value="Pyrv_Knase_insert_dom_sf"/>
</dbReference>
<dbReference type="WBParaSite" id="TASK_0000452501-mRNA-1">
    <property type="protein sequence ID" value="TASK_0000452501-mRNA-1"/>
    <property type="gene ID" value="TASK_0000452501"/>
</dbReference>
<evidence type="ECO:0000313" key="16">
    <source>
        <dbReference type="EMBL" id="VDK33570.1"/>
    </source>
</evidence>
<dbReference type="Gene3D" id="3.20.20.60">
    <property type="entry name" value="Phosphoenolpyruvate-binding domains"/>
    <property type="match status" value="3"/>
</dbReference>
<protein>
    <recommendedName>
        <fullName evidence="4 13">Pyruvate kinase</fullName>
        <ecNumber evidence="4 13">2.7.1.40</ecNumber>
    </recommendedName>
</protein>
<reference evidence="16 17" key="2">
    <citation type="submission" date="2018-11" db="EMBL/GenBank/DDBJ databases">
        <authorList>
            <consortium name="Pathogen Informatics"/>
        </authorList>
    </citation>
    <scope>NUCLEOTIDE SEQUENCE [LARGE SCALE GENOMIC DNA]</scope>
</reference>
<dbReference type="InterPro" id="IPR015795">
    <property type="entry name" value="Pyrv_Knase_C"/>
</dbReference>
<dbReference type="InterPro" id="IPR015793">
    <property type="entry name" value="Pyrv_Knase_brl"/>
</dbReference>
<evidence type="ECO:0000256" key="12">
    <source>
        <dbReference type="ARBA" id="ARBA00023317"/>
    </source>
</evidence>
<feature type="domain" description="Pyruvate kinase barrel" evidence="14">
    <location>
        <begin position="768"/>
        <end position="866"/>
    </location>
</feature>
<dbReference type="STRING" id="60517.A0A158R7X0"/>
<dbReference type="InterPro" id="IPR036918">
    <property type="entry name" value="Pyrv_Knase_C_sf"/>
</dbReference>
<evidence type="ECO:0000256" key="3">
    <source>
        <dbReference type="ARBA" id="ARBA00008663"/>
    </source>
</evidence>
<evidence type="ECO:0000313" key="18">
    <source>
        <dbReference type="WBParaSite" id="TASK_0000452501-mRNA-1"/>
    </source>
</evidence>
<keyword evidence="12" id="KW-0670">Pyruvate</keyword>
<comment type="cofactor">
    <cofactor evidence="1">
        <name>K(+)</name>
        <dbReference type="ChEBI" id="CHEBI:29103"/>
    </cofactor>
</comment>
<dbReference type="SUPFAM" id="SSF50800">
    <property type="entry name" value="PK beta-barrel domain-like"/>
    <property type="match status" value="2"/>
</dbReference>
<sequence>MVDAGMNILVINPNMVTRDVCKDVVKCIRELEESYDRERLIAIAFDVAGAPVRTGTFKEGMSYEAKLVEGNRVTLTLDEEYKFGCTEELIFIDTQFFPKLIHYLRKGDRIYLDEGQVTLLVRDVGFDCINCIVEEGGLLGSFKCLTLSRNRLNQEILRSTYVKDLDFAAECGADFVFTNFAGSISMIEETRRILPKTTKVFAKIETQESVKNLRELIAVCDGILVCRSGLAMYYTPEKIFKIQKYIVGHCNVADIPVFVTGQLAESMISKPRPTRAEASDIANAVLDGVDGLLLTIETSWGMYPFDTVNVVDNICREAERAICHEISRAELNYCRLLRGQVNDSIKNVTGASAVEAADSCSASAIFVITTTGASAISIAMSRPSCIVIAITVDIAVARYCLAYRGLHPYLYVGEGVFCCLLDIAWRHRHVGCERVTEWCEDVDNRINAAIEHTRHTGLVKGGDRIIVVTGSVSTSGSTNTIHIFTLEGEHSKLRIVGSSHELSQVGSPWSMENTAVAFPFPSAVGASRTRQAHGAGPRYSVMLSRARPLSHLQHTCNLDVDQVADNVRQTTIVCTLGKSWKTKEGILKMMDAGMNIMLINLSMTPRDICKEVIKYAREIEKESNYSRPLGIAMDMTAAPVRTGIFEGGPSYEANLKEGSRVTLTLDDNYKFKCTPEIIFINTKYFPQLIQCLRKGDRVYLDDGQVSLIVKDVELDCVNCMVEEGGIIGSYKRVTLPRDRLYQESVQLNYIKDLKFAAECGVGFDPFTICSLHDLIAASDGLVIRRSDLAMQYTPEKIFKLQKYIVAHCNIAEKPVFIIEQLLESMVSKPRPTRAESSDIANAVLDGADGLVLTMETSWGMYALDSVRVVDNICREAERAVFHFETRGELKQCRMQMEQNSFDIRSVTGASAAEAAASCNATAIFVITTTGLSATSIAMLRPPCSVIAITLDVSVARHCLAYRGLHGFVFTGKSEGDWAVDIDNRINAAIEHARSTGLVKGGDRIIVVTGSVATSGSTNTMQIFTLEEEHSKLRIVGSANEVAAATAHKGLLNLADSSMGQQQHQQKDEEVIDELEEIRLIQGARSRRPRFSVMLSSNKRGFGGINDIRVPL</sequence>
<dbReference type="Proteomes" id="UP000282613">
    <property type="component" value="Unassembled WGS sequence"/>
</dbReference>
<feature type="domain" description="Pyruvate kinase barrel" evidence="14">
    <location>
        <begin position="568"/>
        <end position="763"/>
    </location>
</feature>
<feature type="domain" description="Pyruvate kinase C-terminal" evidence="15">
    <location>
        <begin position="351"/>
        <end position="483"/>
    </location>
</feature>
<dbReference type="InterPro" id="IPR011037">
    <property type="entry name" value="Pyrv_Knase-like_insert_dom_sf"/>
</dbReference>
<evidence type="ECO:0000256" key="11">
    <source>
        <dbReference type="ARBA" id="ARBA00023152"/>
    </source>
</evidence>
<comment type="similarity">
    <text evidence="3 13">Belongs to the pyruvate kinase family.</text>
</comment>
<organism evidence="18">
    <name type="scientific">Taenia asiatica</name>
    <name type="common">Asian tapeworm</name>
    <dbReference type="NCBI Taxonomy" id="60517"/>
    <lineage>
        <taxon>Eukaryota</taxon>
        <taxon>Metazoa</taxon>
        <taxon>Spiralia</taxon>
        <taxon>Lophotrochozoa</taxon>
        <taxon>Platyhelminthes</taxon>
        <taxon>Cestoda</taxon>
        <taxon>Eucestoda</taxon>
        <taxon>Cyclophyllidea</taxon>
        <taxon>Taeniidae</taxon>
        <taxon>Taenia</taxon>
    </lineage>
</organism>
<dbReference type="InterPro" id="IPR015813">
    <property type="entry name" value="Pyrv/PenolPyrv_kinase-like_dom"/>
</dbReference>
<dbReference type="Gene3D" id="3.40.1380.20">
    <property type="entry name" value="Pyruvate kinase, C-terminal domain"/>
    <property type="match status" value="2"/>
</dbReference>
<reference evidence="18" key="1">
    <citation type="submission" date="2016-04" db="UniProtKB">
        <authorList>
            <consortium name="WormBaseParasite"/>
        </authorList>
    </citation>
    <scope>IDENTIFICATION</scope>
</reference>
<dbReference type="OrthoDB" id="108365at2759"/>
<keyword evidence="6" id="KW-0479">Metal-binding</keyword>
<dbReference type="AlphaFoldDB" id="A0A158R7X0"/>
<dbReference type="Pfam" id="PF00224">
    <property type="entry name" value="PK"/>
    <property type="match status" value="3"/>
</dbReference>
<dbReference type="InterPro" id="IPR001697">
    <property type="entry name" value="Pyr_Knase"/>
</dbReference>
<evidence type="ECO:0000313" key="17">
    <source>
        <dbReference type="Proteomes" id="UP000282613"/>
    </source>
</evidence>
<feature type="domain" description="Pyruvate kinase C-terminal" evidence="15">
    <location>
        <begin position="909"/>
        <end position="1022"/>
    </location>
</feature>
<dbReference type="GO" id="GO:0016301">
    <property type="term" value="F:kinase activity"/>
    <property type="evidence" value="ECO:0007669"/>
    <property type="project" value="UniProtKB-KW"/>
</dbReference>
<feature type="domain" description="Pyruvate kinase barrel" evidence="14">
    <location>
        <begin position="1"/>
        <end position="308"/>
    </location>
</feature>
<dbReference type="PRINTS" id="PR01050">
    <property type="entry name" value="PYRUVTKNASE"/>
</dbReference>
<keyword evidence="17" id="KW-1185">Reference proteome</keyword>
<dbReference type="Gene3D" id="2.40.33.10">
    <property type="entry name" value="PK beta-barrel domain-like"/>
    <property type="match status" value="2"/>
</dbReference>
<evidence type="ECO:0000256" key="1">
    <source>
        <dbReference type="ARBA" id="ARBA00001958"/>
    </source>
</evidence>
<comment type="catalytic activity">
    <reaction evidence="13">
        <text>pyruvate + ATP = phosphoenolpyruvate + ADP + H(+)</text>
        <dbReference type="Rhea" id="RHEA:18157"/>
        <dbReference type="ChEBI" id="CHEBI:15361"/>
        <dbReference type="ChEBI" id="CHEBI:15378"/>
        <dbReference type="ChEBI" id="CHEBI:30616"/>
        <dbReference type="ChEBI" id="CHEBI:58702"/>
        <dbReference type="ChEBI" id="CHEBI:456216"/>
        <dbReference type="EC" id="2.7.1.40"/>
    </reaction>
</comment>
<dbReference type="EMBL" id="UYRS01018353">
    <property type="protein sequence ID" value="VDK33570.1"/>
    <property type="molecule type" value="Genomic_DNA"/>
</dbReference>
<accession>A0A158R7X0</accession>
<evidence type="ECO:0000259" key="14">
    <source>
        <dbReference type="Pfam" id="PF00224"/>
    </source>
</evidence>
<evidence type="ECO:0000256" key="9">
    <source>
        <dbReference type="ARBA" id="ARBA00022840"/>
    </source>
</evidence>
<keyword evidence="5 13" id="KW-0808">Transferase</keyword>
<name>A0A158R7X0_TAEAS</name>